<dbReference type="Gene3D" id="3.30.70.270">
    <property type="match status" value="1"/>
</dbReference>
<dbReference type="InterPro" id="IPR029787">
    <property type="entry name" value="Nucleotide_cyclase"/>
</dbReference>
<protein>
    <submittedName>
        <fullName evidence="3">GGDEF domain-containing protein</fullName>
    </submittedName>
</protein>
<dbReference type="Pfam" id="PF00990">
    <property type="entry name" value="GGDEF"/>
    <property type="match status" value="1"/>
</dbReference>
<keyword evidence="4" id="KW-1185">Reference proteome</keyword>
<dbReference type="EMBL" id="CP073767">
    <property type="protein sequence ID" value="UWZ58804.1"/>
    <property type="molecule type" value="Genomic_DNA"/>
</dbReference>
<dbReference type="Proteomes" id="UP001058003">
    <property type="component" value="Chromosome"/>
</dbReference>
<name>A0A9Q9ISV4_9ACTN</name>
<dbReference type="SMART" id="SM00267">
    <property type="entry name" value="GGDEF"/>
    <property type="match status" value="1"/>
</dbReference>
<feature type="domain" description="GGDEF" evidence="2">
    <location>
        <begin position="36"/>
        <end position="227"/>
    </location>
</feature>
<dbReference type="RefSeq" id="WP_162189834.1">
    <property type="nucleotide sequence ID" value="NZ_CP073767.1"/>
</dbReference>
<dbReference type="KEGG" id="daur:Daura_23125"/>
<feature type="chain" id="PRO_5040514970" evidence="1">
    <location>
        <begin position="25"/>
        <end position="233"/>
    </location>
</feature>
<dbReference type="AlphaFoldDB" id="A0A9Q9ISV4"/>
<proteinExistence type="predicted"/>
<dbReference type="SUPFAM" id="SSF55073">
    <property type="entry name" value="Nucleotide cyclase"/>
    <property type="match status" value="1"/>
</dbReference>
<sequence>MSTMHVVVAAIGAVALAAAAAALAAALVRRRAADRHTAALLQARKTAYNDLLTSLGNRAAFHRLMATPHGQGGTVILLNIDGYRTHLRTIGERAFNDAIVRIARRIQHEAAAAGADAFRLRRDEFAVVVPARALRGTTYRRGSTAGTGDLSGDVAGARAGVLAGVLAGRLVAAVHAATASHRAAVPMRARAGIATAPAYEEPDGRLVLAHADVALRSAKQSNAAWVRHPAEPS</sequence>
<gene>
    <name evidence="3" type="ORF">Daura_23125</name>
</gene>
<dbReference type="InterPro" id="IPR043128">
    <property type="entry name" value="Rev_trsase/Diguanyl_cyclase"/>
</dbReference>
<evidence type="ECO:0000313" key="3">
    <source>
        <dbReference type="EMBL" id="UWZ58804.1"/>
    </source>
</evidence>
<reference evidence="3" key="1">
    <citation type="submission" date="2021-04" db="EMBL/GenBank/DDBJ databases">
        <title>Dactylosporangium aurantiacum NRRL B-8018 full assembly.</title>
        <authorList>
            <person name="Hartkoorn R.C."/>
            <person name="Beaudoing E."/>
            <person name="Hot D."/>
        </authorList>
    </citation>
    <scope>NUCLEOTIDE SEQUENCE</scope>
    <source>
        <strain evidence="3">NRRL B-8018</strain>
    </source>
</reference>
<keyword evidence="1" id="KW-0732">Signal</keyword>
<evidence type="ECO:0000256" key="1">
    <source>
        <dbReference type="SAM" id="SignalP"/>
    </source>
</evidence>
<evidence type="ECO:0000259" key="2">
    <source>
        <dbReference type="SMART" id="SM00267"/>
    </source>
</evidence>
<evidence type="ECO:0000313" key="4">
    <source>
        <dbReference type="Proteomes" id="UP001058003"/>
    </source>
</evidence>
<dbReference type="InterPro" id="IPR000160">
    <property type="entry name" value="GGDEF_dom"/>
</dbReference>
<accession>A0A9Q9ISV4</accession>
<feature type="signal peptide" evidence="1">
    <location>
        <begin position="1"/>
        <end position="24"/>
    </location>
</feature>
<organism evidence="3 4">
    <name type="scientific">Dactylosporangium aurantiacum</name>
    <dbReference type="NCBI Taxonomy" id="35754"/>
    <lineage>
        <taxon>Bacteria</taxon>
        <taxon>Bacillati</taxon>
        <taxon>Actinomycetota</taxon>
        <taxon>Actinomycetes</taxon>
        <taxon>Micromonosporales</taxon>
        <taxon>Micromonosporaceae</taxon>
        <taxon>Dactylosporangium</taxon>
    </lineage>
</organism>